<evidence type="ECO:0000313" key="3">
    <source>
        <dbReference type="EMBL" id="ERM97193.1"/>
    </source>
</evidence>
<dbReference type="AlphaFoldDB" id="W1NNG1"/>
<accession>W1NNG1</accession>
<keyword evidence="2" id="KW-0732">Signal</keyword>
<evidence type="ECO:0000256" key="1">
    <source>
        <dbReference type="SAM" id="MobiDB-lite"/>
    </source>
</evidence>
<reference evidence="4" key="1">
    <citation type="journal article" date="2013" name="Science">
        <title>The Amborella genome and the evolution of flowering plants.</title>
        <authorList>
            <consortium name="Amborella Genome Project"/>
        </authorList>
    </citation>
    <scope>NUCLEOTIDE SEQUENCE [LARGE SCALE GENOMIC DNA]</scope>
</reference>
<dbReference type="HOGENOM" id="CLU_1157800_0_0_1"/>
<feature type="signal peptide" evidence="2">
    <location>
        <begin position="1"/>
        <end position="26"/>
    </location>
</feature>
<keyword evidence="4" id="KW-1185">Reference proteome</keyword>
<organism evidence="3 4">
    <name type="scientific">Amborella trichopoda</name>
    <dbReference type="NCBI Taxonomy" id="13333"/>
    <lineage>
        <taxon>Eukaryota</taxon>
        <taxon>Viridiplantae</taxon>
        <taxon>Streptophyta</taxon>
        <taxon>Embryophyta</taxon>
        <taxon>Tracheophyta</taxon>
        <taxon>Spermatophyta</taxon>
        <taxon>Magnoliopsida</taxon>
        <taxon>Amborellales</taxon>
        <taxon>Amborellaceae</taxon>
        <taxon>Amborella</taxon>
    </lineage>
</organism>
<evidence type="ECO:0000256" key="2">
    <source>
        <dbReference type="SAM" id="SignalP"/>
    </source>
</evidence>
<feature type="compositionally biased region" description="Basic and acidic residues" evidence="1">
    <location>
        <begin position="56"/>
        <end position="65"/>
    </location>
</feature>
<dbReference type="Gramene" id="ERM97193">
    <property type="protein sequence ID" value="ERM97193"/>
    <property type="gene ID" value="AMTR_s00119p00037510"/>
</dbReference>
<evidence type="ECO:0000313" key="4">
    <source>
        <dbReference type="Proteomes" id="UP000017836"/>
    </source>
</evidence>
<name>W1NNG1_AMBTC</name>
<proteinExistence type="predicted"/>
<sequence>MLDAISGPFKSILMVLLHTTCTKVAPQCVGGTKVVFLPCEKMEGILGKSPSTNTIEVRHPEKKDSTVPTEAPPKISPVIKTLPLPYIYLQMVHVHLPDRPSYKNQSIEAGLPLNHICLWFLLSPFVFFSKSSWSPFNSKSSPPMAHQMITLIELSKEVPILIVNLTLMEELLERPTTMKISLWDIAMLGATSLLLCRPWKKSLRISPRLRLLPEPHIPPIVVTESSEDLRNWVPSKYEKE</sequence>
<gene>
    <name evidence="3" type="ORF">AMTR_s00119p00037510</name>
</gene>
<dbReference type="EMBL" id="KI396540">
    <property type="protein sequence ID" value="ERM97193.1"/>
    <property type="molecule type" value="Genomic_DNA"/>
</dbReference>
<feature type="chain" id="PRO_5004806739" evidence="2">
    <location>
        <begin position="27"/>
        <end position="240"/>
    </location>
</feature>
<protein>
    <submittedName>
        <fullName evidence="3">Uncharacterized protein</fullName>
    </submittedName>
</protein>
<dbReference type="Proteomes" id="UP000017836">
    <property type="component" value="Unassembled WGS sequence"/>
</dbReference>
<feature type="region of interest" description="Disordered" evidence="1">
    <location>
        <begin position="50"/>
        <end position="70"/>
    </location>
</feature>